<proteinExistence type="predicted"/>
<accession>A0A7Z0BG23</accession>
<dbReference type="RefSeq" id="WP_179781399.1">
    <property type="nucleotide sequence ID" value="NZ_JACCHK010000001.1"/>
</dbReference>
<reference evidence="1 2" key="1">
    <citation type="submission" date="2020-07" db="EMBL/GenBank/DDBJ databases">
        <title>Sequencing the genomes of 1000 actinobacteria strains.</title>
        <authorList>
            <person name="Klenk H.-P."/>
        </authorList>
    </citation>
    <scope>NUCLEOTIDE SEQUENCE [LARGE SCALE GENOMIC DNA]</scope>
    <source>
        <strain evidence="1 2">DSM 45876</strain>
    </source>
</reference>
<protein>
    <submittedName>
        <fullName evidence="1">Uncharacterized protein</fullName>
    </submittedName>
</protein>
<sequence length="119" mass="12679">MTYDTVALCRAEPDAAATLGALLAVGSDLKMDTVDSAGLMQLFDPGDGRLLLTVETARLVQVPGEAERLLGVTLDDSFGGRVWWVESRAPDDDPQAAEVTRRFTAALVSITGGLTWADR</sequence>
<comment type="caution">
    <text evidence="1">The sequence shown here is derived from an EMBL/GenBank/DDBJ whole genome shotgun (WGS) entry which is preliminary data.</text>
</comment>
<evidence type="ECO:0000313" key="2">
    <source>
        <dbReference type="Proteomes" id="UP000523545"/>
    </source>
</evidence>
<dbReference type="Proteomes" id="UP000523545">
    <property type="component" value="Unassembled WGS sequence"/>
</dbReference>
<gene>
    <name evidence="1" type="ORF">HNR22_003704</name>
</gene>
<dbReference type="AlphaFoldDB" id="A0A7Z0BG23"/>
<organism evidence="1 2">
    <name type="scientific">Micromonospora jinlongensis</name>
    <dbReference type="NCBI Taxonomy" id="1287877"/>
    <lineage>
        <taxon>Bacteria</taxon>
        <taxon>Bacillati</taxon>
        <taxon>Actinomycetota</taxon>
        <taxon>Actinomycetes</taxon>
        <taxon>Micromonosporales</taxon>
        <taxon>Micromonosporaceae</taxon>
        <taxon>Micromonospora</taxon>
    </lineage>
</organism>
<keyword evidence="2" id="KW-1185">Reference proteome</keyword>
<name>A0A7Z0BG23_9ACTN</name>
<evidence type="ECO:0000313" key="1">
    <source>
        <dbReference type="EMBL" id="NYH43977.1"/>
    </source>
</evidence>
<dbReference type="EMBL" id="JACCHK010000001">
    <property type="protein sequence ID" value="NYH43977.1"/>
    <property type="molecule type" value="Genomic_DNA"/>
</dbReference>